<evidence type="ECO:0000313" key="2">
    <source>
        <dbReference type="Proteomes" id="UP001060085"/>
    </source>
</evidence>
<reference evidence="2" key="1">
    <citation type="journal article" date="2023" name="Nat. Plants">
        <title>Single-cell RNA sequencing provides a high-resolution roadmap for understanding the multicellular compartmentation of specialized metabolism.</title>
        <authorList>
            <person name="Sun S."/>
            <person name="Shen X."/>
            <person name="Li Y."/>
            <person name="Li Y."/>
            <person name="Wang S."/>
            <person name="Li R."/>
            <person name="Zhang H."/>
            <person name="Shen G."/>
            <person name="Guo B."/>
            <person name="Wei J."/>
            <person name="Xu J."/>
            <person name="St-Pierre B."/>
            <person name="Chen S."/>
            <person name="Sun C."/>
        </authorList>
    </citation>
    <scope>NUCLEOTIDE SEQUENCE [LARGE SCALE GENOMIC DNA]</scope>
</reference>
<sequence length="372" mass="42064">MDEKNDGDKIDDVMMPGFRFHPTDEELVGFYLKRKIQQRPLPIELIKQVDIYKYDPWDLPKVASTGEKEWYFYCPRDRKYRNSARPNRVTGAGFWKATGTDRPIYSSDGTKCIGLKKSLVFYRGRAAKGIKTDWMMHEFRLPTSDSPPPKKLLDKGLPPHDAWAICRIFKKTNSMAQRALSHAWISSSPFSEPSLPEIFPQYSQFSSENISCTTETGSNLHLCSNKNDLNPTSTPTFSPLNSMVSKPSFCWANPNGDFPPNFMFSPPTFDVSSMIFNPSPVLIPGGDGNNNNNNKVPENIEFESSNQPQHHHFNSFSSPEIQERTIEFPFNLPTTSIGGGGDDWKSHLSWDSPGNCNSEISTTYSSPNKCYT</sequence>
<keyword evidence="2" id="KW-1185">Reference proteome</keyword>
<gene>
    <name evidence="1" type="ORF">M9H77_15497</name>
</gene>
<dbReference type="EMBL" id="CM044704">
    <property type="protein sequence ID" value="KAI5665644.1"/>
    <property type="molecule type" value="Genomic_DNA"/>
</dbReference>
<protein>
    <submittedName>
        <fullName evidence="1">Uncharacterized protein</fullName>
    </submittedName>
</protein>
<dbReference type="Proteomes" id="UP001060085">
    <property type="component" value="Linkage Group LG04"/>
</dbReference>
<comment type="caution">
    <text evidence="1">The sequence shown here is derived from an EMBL/GenBank/DDBJ whole genome shotgun (WGS) entry which is preliminary data.</text>
</comment>
<evidence type="ECO:0000313" key="1">
    <source>
        <dbReference type="EMBL" id="KAI5665644.1"/>
    </source>
</evidence>
<accession>A0ACC0AYN9</accession>
<proteinExistence type="predicted"/>
<name>A0ACC0AYN9_CATRO</name>
<organism evidence="1 2">
    <name type="scientific">Catharanthus roseus</name>
    <name type="common">Madagascar periwinkle</name>
    <name type="synonym">Vinca rosea</name>
    <dbReference type="NCBI Taxonomy" id="4058"/>
    <lineage>
        <taxon>Eukaryota</taxon>
        <taxon>Viridiplantae</taxon>
        <taxon>Streptophyta</taxon>
        <taxon>Embryophyta</taxon>
        <taxon>Tracheophyta</taxon>
        <taxon>Spermatophyta</taxon>
        <taxon>Magnoliopsida</taxon>
        <taxon>eudicotyledons</taxon>
        <taxon>Gunneridae</taxon>
        <taxon>Pentapetalae</taxon>
        <taxon>asterids</taxon>
        <taxon>lamiids</taxon>
        <taxon>Gentianales</taxon>
        <taxon>Apocynaceae</taxon>
        <taxon>Rauvolfioideae</taxon>
        <taxon>Vinceae</taxon>
        <taxon>Catharanthinae</taxon>
        <taxon>Catharanthus</taxon>
    </lineage>
</organism>